<accession>A0A0L8I2W6</accession>
<protein>
    <submittedName>
        <fullName evidence="1">Uncharacterized protein</fullName>
    </submittedName>
</protein>
<sequence>MISITKAYCNTDRCNTVILAVASKIEYIAAKTTMILRSREETTKAEYCKI</sequence>
<gene>
    <name evidence="1" type="ORF">OCBIM_22037114mg</name>
</gene>
<name>A0A0L8I2W6_OCTBM</name>
<proteinExistence type="predicted"/>
<reference evidence="1" key="1">
    <citation type="submission" date="2015-07" db="EMBL/GenBank/DDBJ databases">
        <title>MeaNS - Measles Nucleotide Surveillance Program.</title>
        <authorList>
            <person name="Tran T."/>
            <person name="Druce J."/>
        </authorList>
    </citation>
    <scope>NUCLEOTIDE SEQUENCE</scope>
    <source>
        <strain evidence="1">UCB-OBI-ISO-001</strain>
        <tissue evidence="1">Gonad</tissue>
    </source>
</reference>
<evidence type="ECO:0000313" key="1">
    <source>
        <dbReference type="EMBL" id="KOF95818.1"/>
    </source>
</evidence>
<organism evidence="1">
    <name type="scientific">Octopus bimaculoides</name>
    <name type="common">California two-spotted octopus</name>
    <dbReference type="NCBI Taxonomy" id="37653"/>
    <lineage>
        <taxon>Eukaryota</taxon>
        <taxon>Metazoa</taxon>
        <taxon>Spiralia</taxon>
        <taxon>Lophotrochozoa</taxon>
        <taxon>Mollusca</taxon>
        <taxon>Cephalopoda</taxon>
        <taxon>Coleoidea</taxon>
        <taxon>Octopodiformes</taxon>
        <taxon>Octopoda</taxon>
        <taxon>Incirrata</taxon>
        <taxon>Octopodidae</taxon>
        <taxon>Octopus</taxon>
    </lineage>
</organism>
<dbReference type="EMBL" id="KQ416673">
    <property type="protein sequence ID" value="KOF95818.1"/>
    <property type="molecule type" value="Genomic_DNA"/>
</dbReference>
<dbReference type="AlphaFoldDB" id="A0A0L8I2W6"/>